<name>A0A9D4NWV7_DERFA</name>
<comment type="caution">
    <text evidence="3">The sequence shown here is derived from an EMBL/GenBank/DDBJ whole genome shotgun (WGS) entry which is preliminary data.</text>
</comment>
<keyword evidence="1" id="KW-0472">Membrane</keyword>
<dbReference type="EMBL" id="SDOV01000007">
    <property type="protein sequence ID" value="KAH7639020.1"/>
    <property type="molecule type" value="Genomic_DNA"/>
</dbReference>
<reference evidence="3" key="2">
    <citation type="journal article" date="2021" name="World Allergy Organ. J.">
        <title>Chromosome-level assembly of Dermatophagoides farinae genome and transcriptome reveals two novel allergens Der f 37 and Der f 39.</title>
        <authorList>
            <person name="Chen J."/>
            <person name="Cai Z."/>
            <person name="Fan D."/>
            <person name="Hu J."/>
            <person name="Hou Y."/>
            <person name="He Y."/>
            <person name="Zhang Z."/>
            <person name="Zhao Z."/>
            <person name="Gao P."/>
            <person name="Hu W."/>
            <person name="Sun J."/>
            <person name="Li J."/>
            <person name="Ji K."/>
        </authorList>
    </citation>
    <scope>NUCLEOTIDE SEQUENCE</scope>
    <source>
        <strain evidence="3">JKM2019</strain>
    </source>
</reference>
<evidence type="ECO:0000256" key="1">
    <source>
        <dbReference type="SAM" id="Phobius"/>
    </source>
</evidence>
<keyword evidence="1" id="KW-0812">Transmembrane</keyword>
<evidence type="ECO:0000256" key="2">
    <source>
        <dbReference type="SAM" id="SignalP"/>
    </source>
</evidence>
<sequence>MKHLIIAFTILIIIVAIKSPSSSSTIHTQDKIYLGNNSLWSYMEELCGRIHYDENIIIILVENFNYSSRTSSSSSPSSTITSIMRTRNFLEQTNCPFEYFNGSNVQMINAEMEIQINRFINYRLLFIIDMIPKIFTDQFQFNDLFLSLDKIFPKCTNCFPFIILFQQSIDELSRLMDKNFIQQLNRKFRSTLVSIMGHNHFRVIHIRPILDGCLQYQDQTFKPTTIDDFNRMQKPYTKCNLNQTMLTMVVNPLMPIILYIGYLL</sequence>
<feature type="signal peptide" evidence="2">
    <location>
        <begin position="1"/>
        <end position="23"/>
    </location>
</feature>
<gene>
    <name evidence="3" type="ORF">HUG17_3053</name>
</gene>
<dbReference type="Proteomes" id="UP000828236">
    <property type="component" value="Unassembled WGS sequence"/>
</dbReference>
<evidence type="ECO:0000313" key="3">
    <source>
        <dbReference type="EMBL" id="KAH7639020.1"/>
    </source>
</evidence>
<protein>
    <submittedName>
        <fullName evidence="3">Uncharacterized protein</fullName>
    </submittedName>
</protein>
<accession>A0A9D4NWV7</accession>
<dbReference type="AlphaFoldDB" id="A0A9D4NWV7"/>
<organism evidence="3">
    <name type="scientific">Dermatophagoides farinae</name>
    <name type="common">American house dust mite</name>
    <dbReference type="NCBI Taxonomy" id="6954"/>
    <lineage>
        <taxon>Eukaryota</taxon>
        <taxon>Metazoa</taxon>
        <taxon>Ecdysozoa</taxon>
        <taxon>Arthropoda</taxon>
        <taxon>Chelicerata</taxon>
        <taxon>Arachnida</taxon>
        <taxon>Acari</taxon>
        <taxon>Acariformes</taxon>
        <taxon>Sarcoptiformes</taxon>
        <taxon>Astigmata</taxon>
        <taxon>Psoroptidia</taxon>
        <taxon>Analgoidea</taxon>
        <taxon>Pyroglyphidae</taxon>
        <taxon>Dermatophagoidinae</taxon>
        <taxon>Dermatophagoides</taxon>
    </lineage>
</organism>
<keyword evidence="1" id="KW-1133">Transmembrane helix</keyword>
<feature type="chain" id="PRO_5038920228" evidence="2">
    <location>
        <begin position="24"/>
        <end position="264"/>
    </location>
</feature>
<keyword evidence="2" id="KW-0732">Signal</keyword>
<proteinExistence type="predicted"/>
<feature type="transmembrane region" description="Helical" evidence="1">
    <location>
        <begin position="245"/>
        <end position="263"/>
    </location>
</feature>
<reference evidence="3" key="1">
    <citation type="submission" date="2020-06" db="EMBL/GenBank/DDBJ databases">
        <authorList>
            <person name="Ji K."/>
            <person name="Li J."/>
        </authorList>
    </citation>
    <scope>NUCLEOTIDE SEQUENCE</scope>
    <source>
        <strain evidence="3">JKM2019</strain>
        <tissue evidence="3">Whole body</tissue>
    </source>
</reference>